<accession>A0A5M9JC09</accession>
<protein>
    <submittedName>
        <fullName evidence="2">Uncharacterized protein</fullName>
    </submittedName>
</protein>
<feature type="compositionally biased region" description="Basic residues" evidence="1">
    <location>
        <begin position="125"/>
        <end position="134"/>
    </location>
</feature>
<organism evidence="2 3">
    <name type="scientific">Monilinia fructicola</name>
    <name type="common">Brown rot fungus</name>
    <name type="synonym">Ciboria fructicola</name>
    <dbReference type="NCBI Taxonomy" id="38448"/>
    <lineage>
        <taxon>Eukaryota</taxon>
        <taxon>Fungi</taxon>
        <taxon>Dikarya</taxon>
        <taxon>Ascomycota</taxon>
        <taxon>Pezizomycotina</taxon>
        <taxon>Leotiomycetes</taxon>
        <taxon>Helotiales</taxon>
        <taxon>Sclerotiniaceae</taxon>
        <taxon>Monilinia</taxon>
    </lineage>
</organism>
<keyword evidence="3" id="KW-1185">Reference proteome</keyword>
<gene>
    <name evidence="2" type="ORF">EYC84_010933</name>
</gene>
<evidence type="ECO:0000256" key="1">
    <source>
        <dbReference type="SAM" id="MobiDB-lite"/>
    </source>
</evidence>
<evidence type="ECO:0000313" key="3">
    <source>
        <dbReference type="Proteomes" id="UP000322873"/>
    </source>
</evidence>
<feature type="compositionally biased region" description="Polar residues" evidence="1">
    <location>
        <begin position="34"/>
        <end position="44"/>
    </location>
</feature>
<proteinExistence type="predicted"/>
<feature type="region of interest" description="Disordered" evidence="1">
    <location>
        <begin position="34"/>
        <end position="239"/>
    </location>
</feature>
<feature type="compositionally biased region" description="Gly residues" evidence="1">
    <location>
        <begin position="216"/>
        <end position="228"/>
    </location>
</feature>
<feature type="compositionally biased region" description="Low complexity" evidence="1">
    <location>
        <begin position="165"/>
        <end position="187"/>
    </location>
</feature>
<dbReference type="Proteomes" id="UP000322873">
    <property type="component" value="Unassembled WGS sequence"/>
</dbReference>
<reference evidence="2 3" key="1">
    <citation type="submission" date="2019-06" db="EMBL/GenBank/DDBJ databases">
        <title>Genome Sequence of the Brown Rot Fungal Pathogen Monilinia fructicola.</title>
        <authorList>
            <person name="De Miccolis Angelini R.M."/>
            <person name="Landi L."/>
            <person name="Abate D."/>
            <person name="Pollastro S."/>
            <person name="Romanazzi G."/>
            <person name="Faretra F."/>
        </authorList>
    </citation>
    <scope>NUCLEOTIDE SEQUENCE [LARGE SCALE GENOMIC DNA]</scope>
    <source>
        <strain evidence="2 3">Mfrc123</strain>
    </source>
</reference>
<feature type="compositionally biased region" description="Low complexity" evidence="1">
    <location>
        <begin position="45"/>
        <end position="72"/>
    </location>
</feature>
<feature type="compositionally biased region" description="Low complexity" evidence="1">
    <location>
        <begin position="104"/>
        <end position="116"/>
    </location>
</feature>
<feature type="compositionally biased region" description="Gly residues" evidence="1">
    <location>
        <begin position="188"/>
        <end position="199"/>
    </location>
</feature>
<dbReference type="EMBL" id="VICG01000014">
    <property type="protein sequence ID" value="KAA8565196.1"/>
    <property type="molecule type" value="Genomic_DNA"/>
</dbReference>
<sequence>MSDDDDGHVDGISRADGYIKRRAVQILIYNSIAPSTSTCNQPTNQLQSQYSPISSIPSQNVGRENPQPSNPTSIPPPAPPNPHSDPSPAAPPTRSAHPPPLKPPQTQTQNTNPPQQSGCPQIRQSKPRARRLARGRLLAGYSASSTGAIAKNDPARQEGAWNQNARVGEGVRGVAAGQRGAEARGAGAESGGPGSGGEGPAERFGERGQGSRRGEGGGCRGGAQGGCRRGGEGAEGCPA</sequence>
<evidence type="ECO:0000313" key="2">
    <source>
        <dbReference type="EMBL" id="KAA8565196.1"/>
    </source>
</evidence>
<feature type="compositionally biased region" description="Pro residues" evidence="1">
    <location>
        <begin position="73"/>
        <end position="103"/>
    </location>
</feature>
<name>A0A5M9JC09_MONFR</name>
<dbReference type="AlphaFoldDB" id="A0A5M9JC09"/>
<comment type="caution">
    <text evidence="2">The sequence shown here is derived from an EMBL/GenBank/DDBJ whole genome shotgun (WGS) entry which is preliminary data.</text>
</comment>